<organism evidence="1 2">
    <name type="scientific">Nelumbo nucifera</name>
    <name type="common">Sacred lotus</name>
    <dbReference type="NCBI Taxonomy" id="4432"/>
    <lineage>
        <taxon>Eukaryota</taxon>
        <taxon>Viridiplantae</taxon>
        <taxon>Streptophyta</taxon>
        <taxon>Embryophyta</taxon>
        <taxon>Tracheophyta</taxon>
        <taxon>Spermatophyta</taxon>
        <taxon>Magnoliopsida</taxon>
        <taxon>Proteales</taxon>
        <taxon>Nelumbonaceae</taxon>
        <taxon>Nelumbo</taxon>
    </lineage>
</organism>
<sequence length="74" mass="8637">MSSKGRILWKAIPLAVLWSIWRERNRRIFYQKQLQVERVINLIVDDLRGRLSTNLLFKGGGLAPCVAVYFFEVS</sequence>
<comment type="caution">
    <text evidence="1">The sequence shown here is derived from an EMBL/GenBank/DDBJ whole genome shotgun (WGS) entry which is preliminary data.</text>
</comment>
<protein>
    <submittedName>
        <fullName evidence="1">Uncharacterized protein</fullName>
    </submittedName>
</protein>
<reference evidence="1 2" key="1">
    <citation type="journal article" date="2020" name="Mol. Biol. Evol.">
        <title>Distinct Expression and Methylation Patterns for Genes with Different Fates following a Single Whole-Genome Duplication in Flowering Plants.</title>
        <authorList>
            <person name="Shi T."/>
            <person name="Rahmani R.S."/>
            <person name="Gugger P.F."/>
            <person name="Wang M."/>
            <person name="Li H."/>
            <person name="Zhang Y."/>
            <person name="Li Z."/>
            <person name="Wang Q."/>
            <person name="Van de Peer Y."/>
            <person name="Marchal K."/>
            <person name="Chen J."/>
        </authorList>
    </citation>
    <scope>NUCLEOTIDE SEQUENCE [LARGE SCALE GENOMIC DNA]</scope>
    <source>
        <tissue evidence="1">Leaf</tissue>
    </source>
</reference>
<name>A0A822YZ40_NELNU</name>
<proteinExistence type="predicted"/>
<evidence type="ECO:0000313" key="1">
    <source>
        <dbReference type="EMBL" id="DAD36006.1"/>
    </source>
</evidence>
<dbReference type="AlphaFoldDB" id="A0A822YZ40"/>
<dbReference type="EMBL" id="DUZY01000004">
    <property type="protein sequence ID" value="DAD36006.1"/>
    <property type="molecule type" value="Genomic_DNA"/>
</dbReference>
<dbReference type="Proteomes" id="UP000607653">
    <property type="component" value="Unassembled WGS sequence"/>
</dbReference>
<evidence type="ECO:0000313" key="2">
    <source>
        <dbReference type="Proteomes" id="UP000607653"/>
    </source>
</evidence>
<gene>
    <name evidence="1" type="ORF">HUJ06_006646</name>
</gene>
<accession>A0A822YZ40</accession>
<keyword evidence="2" id="KW-1185">Reference proteome</keyword>